<gene>
    <name evidence="4" type="ORF">ACCI51_10680</name>
</gene>
<dbReference type="InterPro" id="IPR029057">
    <property type="entry name" value="PRTase-like"/>
</dbReference>
<evidence type="ECO:0000256" key="1">
    <source>
        <dbReference type="ARBA" id="ARBA00008007"/>
    </source>
</evidence>
<reference evidence="4 5" key="1">
    <citation type="submission" date="2024-08" db="EMBL/GenBank/DDBJ databases">
        <authorList>
            <person name="Ishaq N."/>
        </authorList>
    </citation>
    <scope>NUCLEOTIDE SEQUENCE [LARGE SCALE GENOMIC DNA]</scope>
    <source>
        <strain evidence="4 5">JCM 30400</strain>
    </source>
</reference>
<dbReference type="InterPro" id="IPR044005">
    <property type="entry name" value="DZR_2"/>
</dbReference>
<keyword evidence="5" id="KW-1185">Reference proteome</keyword>
<dbReference type="InterPro" id="IPR051910">
    <property type="entry name" value="ComF/GntX_DNA_util-trans"/>
</dbReference>
<dbReference type="SUPFAM" id="SSF53271">
    <property type="entry name" value="PRTase-like"/>
    <property type="match status" value="1"/>
</dbReference>
<protein>
    <submittedName>
        <fullName evidence="4">Double zinc ribbon domain-containing protein</fullName>
    </submittedName>
</protein>
<dbReference type="CDD" id="cd06223">
    <property type="entry name" value="PRTases_typeI"/>
    <property type="match status" value="1"/>
</dbReference>
<dbReference type="Pfam" id="PF00156">
    <property type="entry name" value="Pribosyltran"/>
    <property type="match status" value="1"/>
</dbReference>
<sequence length="229" mass="25407">MVYSRISPLLSHHLAQCLLCGDRASESGICPGCVGDLPYLGRACESCALPLASSARQCPNCLRQPPRFQRVQAAWQYAYPVSQLIQRFKYQGDLSAGHSLAQLAAGAIKPCGEPPDLLAPIPLHWRRYWIRGYNQAQLVAAELGRQWRLPVRPRLLRKISATRTQSQLRRQQRMRNLLQSFALRGSVQEMHIGLVDDVLTTGATLEAAAQKLLEAGARKVSAFVLARTP</sequence>
<dbReference type="PANTHER" id="PTHR47505">
    <property type="entry name" value="DNA UTILIZATION PROTEIN YHGH"/>
    <property type="match status" value="1"/>
</dbReference>
<comment type="similarity">
    <text evidence="1">Belongs to the ComF/GntX family.</text>
</comment>
<evidence type="ECO:0000259" key="3">
    <source>
        <dbReference type="Pfam" id="PF18912"/>
    </source>
</evidence>
<comment type="caution">
    <text evidence="4">The sequence shown here is derived from an EMBL/GenBank/DDBJ whole genome shotgun (WGS) entry which is preliminary data.</text>
</comment>
<dbReference type="EMBL" id="JBGMEL010000009">
    <property type="protein sequence ID" value="MFA0791010.1"/>
    <property type="molecule type" value="Genomic_DNA"/>
</dbReference>
<feature type="domain" description="Phosphoribosyltransferase" evidence="2">
    <location>
        <begin position="150"/>
        <end position="227"/>
    </location>
</feature>
<evidence type="ECO:0000313" key="4">
    <source>
        <dbReference type="EMBL" id="MFA0791010.1"/>
    </source>
</evidence>
<evidence type="ECO:0000313" key="5">
    <source>
        <dbReference type="Proteomes" id="UP001569414"/>
    </source>
</evidence>
<dbReference type="PANTHER" id="PTHR47505:SF1">
    <property type="entry name" value="DNA UTILIZATION PROTEIN YHGH"/>
    <property type="match status" value="1"/>
</dbReference>
<dbReference type="Gene3D" id="3.40.50.2020">
    <property type="match status" value="1"/>
</dbReference>
<evidence type="ECO:0000259" key="2">
    <source>
        <dbReference type="Pfam" id="PF00156"/>
    </source>
</evidence>
<proteinExistence type="inferred from homology"/>
<organism evidence="4 5">
    <name type="scientific">Microbulbifer echini</name>
    <dbReference type="NCBI Taxonomy" id="1529067"/>
    <lineage>
        <taxon>Bacteria</taxon>
        <taxon>Pseudomonadati</taxon>
        <taxon>Pseudomonadota</taxon>
        <taxon>Gammaproteobacteria</taxon>
        <taxon>Cellvibrionales</taxon>
        <taxon>Microbulbiferaceae</taxon>
        <taxon>Microbulbifer</taxon>
    </lineage>
</organism>
<dbReference type="Proteomes" id="UP001569414">
    <property type="component" value="Unassembled WGS sequence"/>
</dbReference>
<dbReference type="RefSeq" id="WP_371843542.1">
    <property type="nucleotide sequence ID" value="NZ_JBGMEL010000009.1"/>
</dbReference>
<feature type="domain" description="Double zinc ribbon" evidence="3">
    <location>
        <begin position="16"/>
        <end position="62"/>
    </location>
</feature>
<dbReference type="InterPro" id="IPR000836">
    <property type="entry name" value="PRTase_dom"/>
</dbReference>
<name>A0ABV4NNU3_9GAMM</name>
<dbReference type="Pfam" id="PF18912">
    <property type="entry name" value="DZR_2"/>
    <property type="match status" value="1"/>
</dbReference>
<accession>A0ABV4NNU3</accession>